<proteinExistence type="predicted"/>
<dbReference type="Gene3D" id="3.40.50.300">
    <property type="entry name" value="P-loop containing nucleotide triphosphate hydrolases"/>
    <property type="match status" value="1"/>
</dbReference>
<organism evidence="1">
    <name type="scientific">marine sediment metagenome</name>
    <dbReference type="NCBI Taxonomy" id="412755"/>
    <lineage>
        <taxon>unclassified sequences</taxon>
        <taxon>metagenomes</taxon>
        <taxon>ecological metagenomes</taxon>
    </lineage>
</organism>
<reference evidence="1" key="1">
    <citation type="journal article" date="2015" name="Nature">
        <title>Complex archaea that bridge the gap between prokaryotes and eukaryotes.</title>
        <authorList>
            <person name="Spang A."/>
            <person name="Saw J.H."/>
            <person name="Jorgensen S.L."/>
            <person name="Zaremba-Niedzwiedzka K."/>
            <person name="Martijn J."/>
            <person name="Lind A.E."/>
            <person name="van Eijk R."/>
            <person name="Schleper C."/>
            <person name="Guy L."/>
            <person name="Ettema T.J."/>
        </authorList>
    </citation>
    <scope>NUCLEOTIDE SEQUENCE</scope>
</reference>
<accession>A0A0F9H7H9</accession>
<gene>
    <name evidence="1" type="ORF">LCGC14_1737870</name>
</gene>
<dbReference type="EMBL" id="LAZR01015859">
    <property type="protein sequence ID" value="KKM07044.1"/>
    <property type="molecule type" value="Genomic_DNA"/>
</dbReference>
<name>A0A0F9H7H9_9ZZZZ</name>
<evidence type="ECO:0000313" key="1">
    <source>
        <dbReference type="EMBL" id="KKM07044.1"/>
    </source>
</evidence>
<comment type="caution">
    <text evidence="1">The sequence shown here is derived from an EMBL/GenBank/DDBJ whole genome shotgun (WGS) entry which is preliminary data.</text>
</comment>
<sequence length="235" mass="27429">MLSQDKVLEGLQEILDNITVVNLSGESGTGKTSLALYLASYLLKDDHYCIWVQASELFPKKRLETMYGNNQKRLNILKNQILVAPDKCFATFDAQSEFMIKITHENYLFPPDLQFFVIDNISHHLRFRFSKVREIGEKILLLDRFYTSELLPLILRCSREKIILILIHEVSFNINLQRNQPFFNRLYERIKGLSIVLKQSSHSKKQVMDISAENKKFSLGFKIEDNGFNFSQLFL</sequence>
<dbReference type="InterPro" id="IPR027417">
    <property type="entry name" value="P-loop_NTPase"/>
</dbReference>
<dbReference type="AlphaFoldDB" id="A0A0F9H7H9"/>
<dbReference type="SUPFAM" id="SSF52540">
    <property type="entry name" value="P-loop containing nucleoside triphosphate hydrolases"/>
    <property type="match status" value="1"/>
</dbReference>
<protein>
    <submittedName>
        <fullName evidence="1">Uncharacterized protein</fullName>
    </submittedName>
</protein>